<feature type="transmembrane region" description="Helical" evidence="6">
    <location>
        <begin position="181"/>
        <end position="198"/>
    </location>
</feature>
<evidence type="ECO:0000256" key="5">
    <source>
        <dbReference type="SAM" id="MobiDB-lite"/>
    </source>
</evidence>
<feature type="domain" description="Major facilitator superfamily (MFS) profile" evidence="7">
    <location>
        <begin position="136"/>
        <end position="547"/>
    </location>
</feature>
<evidence type="ECO:0000313" key="9">
    <source>
        <dbReference type="Proteomes" id="UP000018468"/>
    </source>
</evidence>
<dbReference type="GO" id="GO:0016020">
    <property type="term" value="C:membrane"/>
    <property type="evidence" value="ECO:0007669"/>
    <property type="project" value="UniProtKB-SubCell"/>
</dbReference>
<dbReference type="InterPro" id="IPR011701">
    <property type="entry name" value="MFS"/>
</dbReference>
<evidence type="ECO:0000256" key="6">
    <source>
        <dbReference type="SAM" id="Phobius"/>
    </source>
</evidence>
<dbReference type="PROSITE" id="PS00216">
    <property type="entry name" value="SUGAR_TRANSPORT_1"/>
    <property type="match status" value="1"/>
</dbReference>
<evidence type="ECO:0000256" key="4">
    <source>
        <dbReference type="ARBA" id="ARBA00023136"/>
    </source>
</evidence>
<dbReference type="InterPro" id="IPR020846">
    <property type="entry name" value="MFS_dom"/>
</dbReference>
<feature type="region of interest" description="Disordered" evidence="5">
    <location>
        <begin position="1"/>
        <end position="20"/>
    </location>
</feature>
<dbReference type="PROSITE" id="PS50850">
    <property type="entry name" value="MFS"/>
    <property type="match status" value="1"/>
</dbReference>
<evidence type="ECO:0000256" key="1">
    <source>
        <dbReference type="ARBA" id="ARBA00004141"/>
    </source>
</evidence>
<dbReference type="EMBL" id="AHAT01016924">
    <property type="status" value="NOT_ANNOTATED_CDS"/>
    <property type="molecule type" value="Genomic_DNA"/>
</dbReference>
<dbReference type="PANTHER" id="PTHR24064">
    <property type="entry name" value="SOLUTE CARRIER FAMILY 22 MEMBER"/>
    <property type="match status" value="1"/>
</dbReference>
<dbReference type="InterPro" id="IPR005829">
    <property type="entry name" value="Sugar_transporter_CS"/>
</dbReference>
<dbReference type="GeneTree" id="ENSGT00940000162538"/>
<feature type="transmembrane region" description="Helical" evidence="6">
    <location>
        <begin position="433"/>
        <end position="455"/>
    </location>
</feature>
<dbReference type="EMBL" id="AHAT01016922">
    <property type="status" value="NOT_ANNOTATED_CDS"/>
    <property type="molecule type" value="Genomic_DNA"/>
</dbReference>
<comment type="subcellular location">
    <subcellularLocation>
        <location evidence="1">Membrane</location>
        <topology evidence="1">Multi-pass membrane protein</topology>
    </subcellularLocation>
</comment>
<feature type="transmembrane region" description="Helical" evidence="6">
    <location>
        <begin position="461"/>
        <end position="484"/>
    </location>
</feature>
<evidence type="ECO:0000259" key="7">
    <source>
        <dbReference type="PROSITE" id="PS50850"/>
    </source>
</evidence>
<dbReference type="InterPro" id="IPR036259">
    <property type="entry name" value="MFS_trans_sf"/>
</dbReference>
<reference evidence="9" key="1">
    <citation type="submission" date="2011-12" db="EMBL/GenBank/DDBJ databases">
        <title>The Draft Genome of Lepisosteus oculatus.</title>
        <authorList>
            <consortium name="The Broad Institute Genome Assembly &amp; Analysis Group"/>
            <consortium name="Computational R&amp;D Group"/>
            <consortium name="and Sequencing Platform"/>
            <person name="Di Palma F."/>
            <person name="Alfoldi J."/>
            <person name="Johnson J."/>
            <person name="Berlin A."/>
            <person name="Gnerre S."/>
            <person name="Jaffe D."/>
            <person name="MacCallum I."/>
            <person name="Young S."/>
            <person name="Walker B.J."/>
            <person name="Lander E.S."/>
            <person name="Lindblad-Toh K."/>
        </authorList>
    </citation>
    <scope>NUCLEOTIDE SEQUENCE [LARGE SCALE GENOMIC DNA]</scope>
</reference>
<sequence length="560" mass="61710">MGPPSPSEEEEESLEPTRDGPAACTFEQILDAIGHFGAYQKRVYLALCSLTVPSAWYTLSQVFLCALPDYHCKADEISLFPGITNMSEERLWNITVPQDSSRLGKYSWSECHQYDIAQVTDPSLAPCLPDCFPEEWADPASNNYSLVPCQSWYYDKSVYFSTVATEWDLVCERKWMRQLDTAFFMAGCLVGSSPLGWLSDRFGRRKVILLGSLLLSLLTLGTALSPGFEFFIATRFLVGLLSLGIFNVTYTLGMEFVGPTQKRVPGVLLTLSFILGHVLLTGLAYWVKGWRMIQLTVALVSMASVLCCWCVSAISRWKLNLLKTAEDGDAAITLIGSPSHKRWAEPASLSAQHPSSEEQKRTALDLLRKPNLRRNTVVLCINWFSICCAYYGLLLNTQNLAGNLYINFLLMGLCEVPAQVGLALLLDRIKRKSLLLASQLLGGGACLAAACFAWHEMGWPTVGSCLAGQFLISSSFTCILLYTVEILPTAVRSTGVGLCNTFGRLGCIACPWVIFMADAWKPAPFVLFGTMATGASLLALRLPETLGRKLPETLEDGEKL</sequence>
<dbReference type="Proteomes" id="UP000018468">
    <property type="component" value="Linkage group LG7"/>
</dbReference>
<keyword evidence="9" id="KW-1185">Reference proteome</keyword>
<feature type="transmembrane region" description="Helical" evidence="6">
    <location>
        <begin position="293"/>
        <end position="314"/>
    </location>
</feature>
<dbReference type="GO" id="GO:0022857">
    <property type="term" value="F:transmembrane transporter activity"/>
    <property type="evidence" value="ECO:0007669"/>
    <property type="project" value="InterPro"/>
</dbReference>
<protein>
    <recommendedName>
        <fullName evidence="7">Major facilitator superfamily (MFS) profile domain-containing protein</fullName>
    </recommendedName>
</protein>
<dbReference type="InParanoid" id="W5NCZ0"/>
<reference evidence="8" key="3">
    <citation type="submission" date="2025-09" db="UniProtKB">
        <authorList>
            <consortium name="Ensembl"/>
        </authorList>
    </citation>
    <scope>IDENTIFICATION</scope>
</reference>
<dbReference type="STRING" id="7918.ENSLOCP00000018499"/>
<reference evidence="8" key="2">
    <citation type="submission" date="2025-08" db="UniProtKB">
        <authorList>
            <consortium name="Ensembl"/>
        </authorList>
    </citation>
    <scope>IDENTIFICATION</scope>
</reference>
<evidence type="ECO:0000256" key="2">
    <source>
        <dbReference type="ARBA" id="ARBA00022692"/>
    </source>
</evidence>
<feature type="transmembrane region" description="Helical" evidence="6">
    <location>
        <begin position="230"/>
        <end position="252"/>
    </location>
</feature>
<dbReference type="Bgee" id="ENSLOCG00000015028">
    <property type="expression patterns" value="Expressed in intestine and 2 other cell types or tissues"/>
</dbReference>
<dbReference type="Ensembl" id="ENSLOCT00000018531.1">
    <property type="protein sequence ID" value="ENSLOCP00000018499.1"/>
    <property type="gene ID" value="ENSLOCG00000015028.1"/>
</dbReference>
<dbReference type="SUPFAM" id="SSF103473">
    <property type="entry name" value="MFS general substrate transporter"/>
    <property type="match status" value="1"/>
</dbReference>
<feature type="transmembrane region" description="Helical" evidence="6">
    <location>
        <begin position="405"/>
        <end position="426"/>
    </location>
</feature>
<proteinExistence type="predicted"/>
<evidence type="ECO:0000313" key="8">
    <source>
        <dbReference type="Ensembl" id="ENSLOCP00000018499.1"/>
    </source>
</evidence>
<dbReference type="eggNOG" id="KOG0255">
    <property type="taxonomic scope" value="Eukaryota"/>
</dbReference>
<feature type="transmembrane region" description="Helical" evidence="6">
    <location>
        <begin position="376"/>
        <end position="393"/>
    </location>
</feature>
<dbReference type="CDD" id="cd17317">
    <property type="entry name" value="MFS_SLC22"/>
    <property type="match status" value="1"/>
</dbReference>
<accession>W5NCZ0</accession>
<dbReference type="AlphaFoldDB" id="W5NCZ0"/>
<dbReference type="HOGENOM" id="CLU_001265_33_4_1"/>
<organism evidence="8 9">
    <name type="scientific">Lepisosteus oculatus</name>
    <name type="common">Spotted gar</name>
    <dbReference type="NCBI Taxonomy" id="7918"/>
    <lineage>
        <taxon>Eukaryota</taxon>
        <taxon>Metazoa</taxon>
        <taxon>Chordata</taxon>
        <taxon>Craniata</taxon>
        <taxon>Vertebrata</taxon>
        <taxon>Euteleostomi</taxon>
        <taxon>Actinopterygii</taxon>
        <taxon>Neopterygii</taxon>
        <taxon>Holostei</taxon>
        <taxon>Semionotiformes</taxon>
        <taxon>Lepisosteidae</taxon>
        <taxon>Lepisosteus</taxon>
    </lineage>
</organism>
<keyword evidence="2 6" id="KW-0812">Transmembrane</keyword>
<feature type="transmembrane region" description="Helical" evidence="6">
    <location>
        <begin position="207"/>
        <end position="224"/>
    </location>
</feature>
<evidence type="ECO:0000256" key="3">
    <source>
        <dbReference type="ARBA" id="ARBA00022989"/>
    </source>
</evidence>
<dbReference type="EMBL" id="AHAT01016923">
    <property type="status" value="NOT_ANNOTATED_CDS"/>
    <property type="molecule type" value="Genomic_DNA"/>
</dbReference>
<keyword evidence="4 6" id="KW-0472">Membrane</keyword>
<dbReference type="Gene3D" id="1.20.1250.20">
    <property type="entry name" value="MFS general substrate transporter like domains"/>
    <property type="match status" value="1"/>
</dbReference>
<name>W5NCZ0_LEPOC</name>
<dbReference type="OMA" id="FSICCAY"/>
<dbReference type="Pfam" id="PF07690">
    <property type="entry name" value="MFS_1"/>
    <property type="match status" value="1"/>
</dbReference>
<feature type="transmembrane region" description="Helical" evidence="6">
    <location>
        <begin position="264"/>
        <end position="287"/>
    </location>
</feature>
<keyword evidence="3 6" id="KW-1133">Transmembrane helix</keyword>
<feature type="transmembrane region" description="Helical" evidence="6">
    <location>
        <begin position="496"/>
        <end position="517"/>
    </location>
</feature>